<proteinExistence type="predicted"/>
<evidence type="ECO:0000313" key="2">
    <source>
        <dbReference type="EMBL" id="KAJ7718686.1"/>
    </source>
</evidence>
<feature type="compositionally biased region" description="Acidic residues" evidence="1">
    <location>
        <begin position="1"/>
        <end position="23"/>
    </location>
</feature>
<comment type="caution">
    <text evidence="2">The sequence shown here is derived from an EMBL/GenBank/DDBJ whole genome shotgun (WGS) entry which is preliminary data.</text>
</comment>
<accession>A0AAD7HE74</accession>
<dbReference type="EMBL" id="JARJLG010000302">
    <property type="protein sequence ID" value="KAJ7718686.1"/>
    <property type="molecule type" value="Genomic_DNA"/>
</dbReference>
<dbReference type="AlphaFoldDB" id="A0AAD7HE74"/>
<name>A0AAD7HE74_9AGAR</name>
<gene>
    <name evidence="2" type="ORF">DFH07DRAFT_331852</name>
</gene>
<dbReference type="Proteomes" id="UP001215280">
    <property type="component" value="Unassembled WGS sequence"/>
</dbReference>
<evidence type="ECO:0000313" key="3">
    <source>
        <dbReference type="Proteomes" id="UP001215280"/>
    </source>
</evidence>
<organism evidence="2 3">
    <name type="scientific">Mycena maculata</name>
    <dbReference type="NCBI Taxonomy" id="230809"/>
    <lineage>
        <taxon>Eukaryota</taxon>
        <taxon>Fungi</taxon>
        <taxon>Dikarya</taxon>
        <taxon>Basidiomycota</taxon>
        <taxon>Agaricomycotina</taxon>
        <taxon>Agaricomycetes</taxon>
        <taxon>Agaricomycetidae</taxon>
        <taxon>Agaricales</taxon>
        <taxon>Marasmiineae</taxon>
        <taxon>Mycenaceae</taxon>
        <taxon>Mycena</taxon>
    </lineage>
</organism>
<reference evidence="2" key="1">
    <citation type="submission" date="2023-03" db="EMBL/GenBank/DDBJ databases">
        <title>Massive genome expansion in bonnet fungi (Mycena s.s.) driven by repeated elements and novel gene families across ecological guilds.</title>
        <authorList>
            <consortium name="Lawrence Berkeley National Laboratory"/>
            <person name="Harder C.B."/>
            <person name="Miyauchi S."/>
            <person name="Viragh M."/>
            <person name="Kuo A."/>
            <person name="Thoen E."/>
            <person name="Andreopoulos B."/>
            <person name="Lu D."/>
            <person name="Skrede I."/>
            <person name="Drula E."/>
            <person name="Henrissat B."/>
            <person name="Morin E."/>
            <person name="Kohler A."/>
            <person name="Barry K."/>
            <person name="LaButti K."/>
            <person name="Morin E."/>
            <person name="Salamov A."/>
            <person name="Lipzen A."/>
            <person name="Mereny Z."/>
            <person name="Hegedus B."/>
            <person name="Baldrian P."/>
            <person name="Stursova M."/>
            <person name="Weitz H."/>
            <person name="Taylor A."/>
            <person name="Grigoriev I.V."/>
            <person name="Nagy L.G."/>
            <person name="Martin F."/>
            <person name="Kauserud H."/>
        </authorList>
    </citation>
    <scope>NUCLEOTIDE SEQUENCE</scope>
    <source>
        <strain evidence="2">CBHHK188m</strain>
    </source>
</reference>
<evidence type="ECO:0000256" key="1">
    <source>
        <dbReference type="SAM" id="MobiDB-lite"/>
    </source>
</evidence>
<keyword evidence="3" id="KW-1185">Reference proteome</keyword>
<sequence length="242" mass="28534">MEDSPMDDVLSADDQLEPQDGTELEISKSEPISLSHMDQQRMSLWILTQRDRPIESLDSMKAFLDLSEDVSMKRRVDELNNRYEEDLDRVYMAQAEEYLDDINDLYLSFDENDPDDVIESFYSQYRAEGNRAQHEWDHILAHTVSTYNQRLAELTRNVIIDFPQSVVDYRLKPRDVQHRVARFLLLESDDEKERMLSELDLAWRQVTPLSNEFQTNLEFQNEIRAAISESVEQLNVGDPRKR</sequence>
<feature type="region of interest" description="Disordered" evidence="1">
    <location>
        <begin position="1"/>
        <end position="32"/>
    </location>
</feature>
<protein>
    <submittedName>
        <fullName evidence="2">Uncharacterized protein</fullName>
    </submittedName>
</protein>